<dbReference type="STRING" id="1117379.BABA_02737"/>
<evidence type="ECO:0000313" key="2">
    <source>
        <dbReference type="EMBL" id="EKN71056.1"/>
    </source>
</evidence>
<comment type="caution">
    <text evidence="2">The sequence shown here is derived from an EMBL/GenBank/DDBJ whole genome shotgun (WGS) entry which is preliminary data.</text>
</comment>
<dbReference type="eggNOG" id="ENOG502ZHW9">
    <property type="taxonomic scope" value="Bacteria"/>
</dbReference>
<feature type="transmembrane region" description="Helical" evidence="1">
    <location>
        <begin position="26"/>
        <end position="54"/>
    </location>
</feature>
<dbReference type="Proteomes" id="UP000006316">
    <property type="component" value="Unassembled WGS sequence"/>
</dbReference>
<evidence type="ECO:0000313" key="3">
    <source>
        <dbReference type="Proteomes" id="UP000006316"/>
    </source>
</evidence>
<name>K6ECA4_9BACI</name>
<reference evidence="2 3" key="1">
    <citation type="journal article" date="2012" name="Front. Microbiol.">
        <title>Redundancy and modularity in membrane-associated dissimilatory nitrate reduction in Bacillus.</title>
        <authorList>
            <person name="Heylen K."/>
            <person name="Keltjens J."/>
        </authorList>
    </citation>
    <scope>NUCLEOTIDE SEQUENCE [LARGE SCALE GENOMIC DNA]</scope>
    <source>
        <strain evidence="3">LMG 21833T</strain>
    </source>
</reference>
<protein>
    <submittedName>
        <fullName evidence="2">Uncharacterized protein</fullName>
    </submittedName>
</protein>
<keyword evidence="1" id="KW-1133">Transmembrane helix</keyword>
<organism evidence="2 3">
    <name type="scientific">Neobacillus bataviensis LMG 21833</name>
    <dbReference type="NCBI Taxonomy" id="1117379"/>
    <lineage>
        <taxon>Bacteria</taxon>
        <taxon>Bacillati</taxon>
        <taxon>Bacillota</taxon>
        <taxon>Bacilli</taxon>
        <taxon>Bacillales</taxon>
        <taxon>Bacillaceae</taxon>
        <taxon>Neobacillus</taxon>
    </lineage>
</organism>
<feature type="transmembrane region" description="Helical" evidence="1">
    <location>
        <begin position="60"/>
        <end position="84"/>
    </location>
</feature>
<evidence type="ECO:0000256" key="1">
    <source>
        <dbReference type="SAM" id="Phobius"/>
    </source>
</evidence>
<proteinExistence type="predicted"/>
<keyword evidence="3" id="KW-1185">Reference proteome</keyword>
<dbReference type="AlphaFoldDB" id="K6ECA4"/>
<gene>
    <name evidence="2" type="ORF">BABA_02737</name>
</gene>
<keyword evidence="1" id="KW-0472">Membrane</keyword>
<sequence>MEKAANLCWEGLTLKHVSHPKIVKPYILFIFSALLVELFLIALFGVSGFIFYQNSFSPDIVYYICGAVLLLMFVITISVLKAIISRWNIF</sequence>
<keyword evidence="1" id="KW-0812">Transmembrane</keyword>
<accession>K6ECA4</accession>
<dbReference type="PATRIC" id="fig|1117379.3.peg.559"/>
<dbReference type="EMBL" id="AJLS01000034">
    <property type="protein sequence ID" value="EKN71056.1"/>
    <property type="molecule type" value="Genomic_DNA"/>
</dbReference>